<dbReference type="InterPro" id="IPR051907">
    <property type="entry name" value="DoxX-like_oxidoreductase"/>
</dbReference>
<keyword evidence="9" id="KW-1185">Reference proteome</keyword>
<evidence type="ECO:0000256" key="7">
    <source>
        <dbReference type="SAM" id="Phobius"/>
    </source>
</evidence>
<name>A0A4Z0FDG8_9GAMM</name>
<organism evidence="8 9">
    <name type="scientific">Candidatus Macondimonas diazotrophica</name>
    <dbReference type="NCBI Taxonomy" id="2305248"/>
    <lineage>
        <taxon>Bacteria</taxon>
        <taxon>Pseudomonadati</taxon>
        <taxon>Pseudomonadota</taxon>
        <taxon>Gammaproteobacteria</taxon>
        <taxon>Chromatiales</taxon>
        <taxon>Ectothiorhodospiraceae</taxon>
        <taxon>Candidatus Macondimonas</taxon>
    </lineage>
</organism>
<protein>
    <submittedName>
        <fullName evidence="8">DoxX family protein</fullName>
    </submittedName>
</protein>
<keyword evidence="6 7" id="KW-0472">Membrane</keyword>
<evidence type="ECO:0000313" key="8">
    <source>
        <dbReference type="EMBL" id="TFZ84065.1"/>
    </source>
</evidence>
<dbReference type="RefSeq" id="WP_135280425.1">
    <property type="nucleotide sequence ID" value="NZ_SRIO01000001.1"/>
</dbReference>
<keyword evidence="5 7" id="KW-1133">Transmembrane helix</keyword>
<dbReference type="InterPro" id="IPR032808">
    <property type="entry name" value="DoxX"/>
</dbReference>
<feature type="transmembrane region" description="Helical" evidence="7">
    <location>
        <begin position="82"/>
        <end position="101"/>
    </location>
</feature>
<dbReference type="AlphaFoldDB" id="A0A4Z0FDG8"/>
<feature type="transmembrane region" description="Helical" evidence="7">
    <location>
        <begin position="113"/>
        <end position="132"/>
    </location>
</feature>
<dbReference type="PANTHER" id="PTHR33452">
    <property type="entry name" value="OXIDOREDUCTASE CATD-RELATED"/>
    <property type="match status" value="1"/>
</dbReference>
<accession>A0A4Z0FDG8</accession>
<comment type="similarity">
    <text evidence="2">Belongs to the DoxX family.</text>
</comment>
<dbReference type="PANTHER" id="PTHR33452:SF1">
    <property type="entry name" value="INNER MEMBRANE PROTEIN YPHA-RELATED"/>
    <property type="match status" value="1"/>
</dbReference>
<gene>
    <name evidence="8" type="ORF">E4680_00535</name>
</gene>
<comment type="subcellular location">
    <subcellularLocation>
        <location evidence="1">Cell membrane</location>
        <topology evidence="1">Multi-pass membrane protein</topology>
    </subcellularLocation>
</comment>
<evidence type="ECO:0000256" key="1">
    <source>
        <dbReference type="ARBA" id="ARBA00004651"/>
    </source>
</evidence>
<evidence type="ECO:0000256" key="5">
    <source>
        <dbReference type="ARBA" id="ARBA00022989"/>
    </source>
</evidence>
<evidence type="ECO:0000256" key="6">
    <source>
        <dbReference type="ARBA" id="ARBA00023136"/>
    </source>
</evidence>
<sequence length="141" mass="15498">MSRNFSDRYLNPALAAMLLRVALGSMWIAHAMLKYVTFTIPGFSSWLESQGLPGFMAWPVFILELLGGITILVGFHGRWTSLALLPIMVVATSTHVANGWVHSSQGGGWEYPAFLAIASMAHFFAGDGMLRLGRQSRLKMP</sequence>
<proteinExistence type="inferred from homology"/>
<evidence type="ECO:0000256" key="3">
    <source>
        <dbReference type="ARBA" id="ARBA00022475"/>
    </source>
</evidence>
<feature type="transmembrane region" description="Helical" evidence="7">
    <location>
        <begin position="55"/>
        <end position="75"/>
    </location>
</feature>
<dbReference type="EMBL" id="SRIO01000001">
    <property type="protein sequence ID" value="TFZ84065.1"/>
    <property type="molecule type" value="Genomic_DNA"/>
</dbReference>
<reference evidence="8 9" key="1">
    <citation type="journal article" date="2019" name="ISME J.">
        <title>Candidatus Macondimonas diazotrophica, a novel gammaproteobacterial genus dominating crude-oil-contaminated coastal sediments.</title>
        <authorList>
            <person name="Karthikeyan S."/>
            <person name="Konstantinidis K."/>
        </authorList>
    </citation>
    <scope>NUCLEOTIDE SEQUENCE [LARGE SCALE GENOMIC DNA]</scope>
    <source>
        <strain evidence="8 9">KTK01</strain>
    </source>
</reference>
<comment type="caution">
    <text evidence="8">The sequence shown here is derived from an EMBL/GenBank/DDBJ whole genome shotgun (WGS) entry which is preliminary data.</text>
</comment>
<dbReference type="Proteomes" id="UP000297890">
    <property type="component" value="Unassembled WGS sequence"/>
</dbReference>
<dbReference type="Pfam" id="PF07681">
    <property type="entry name" value="DoxX"/>
    <property type="match status" value="1"/>
</dbReference>
<evidence type="ECO:0000313" key="9">
    <source>
        <dbReference type="Proteomes" id="UP000297890"/>
    </source>
</evidence>
<keyword evidence="4 7" id="KW-0812">Transmembrane</keyword>
<dbReference type="OrthoDB" id="5382961at2"/>
<keyword evidence="3" id="KW-1003">Cell membrane</keyword>
<evidence type="ECO:0000256" key="4">
    <source>
        <dbReference type="ARBA" id="ARBA00022692"/>
    </source>
</evidence>
<evidence type="ECO:0000256" key="2">
    <source>
        <dbReference type="ARBA" id="ARBA00006679"/>
    </source>
</evidence>
<dbReference type="GO" id="GO:0005886">
    <property type="term" value="C:plasma membrane"/>
    <property type="evidence" value="ECO:0007669"/>
    <property type="project" value="UniProtKB-SubCell"/>
</dbReference>